<dbReference type="CDD" id="cd00118">
    <property type="entry name" value="LysM"/>
    <property type="match status" value="1"/>
</dbReference>
<dbReference type="PANTHER" id="PTHR34700:SF4">
    <property type="entry name" value="PHAGE-LIKE ELEMENT PBSX PROTEIN XKDP"/>
    <property type="match status" value="1"/>
</dbReference>
<feature type="chain" id="PRO_5009522087" description="LysM domain-containing protein" evidence="1">
    <location>
        <begin position="23"/>
        <end position="398"/>
    </location>
</feature>
<dbReference type="InterPro" id="IPR018392">
    <property type="entry name" value="LysM"/>
</dbReference>
<sequence length="398" mass="44519">MKISIVMLIALIAFFLPLVVVADQEEAPPAAPQEETQPAVAEETPAANMVKIEKHWSKYVYPEEVPADVKIHVIERGDTLWDLAGKFLNNNFLWPQIWEANKYISDAHWIYPGDPLIIPIPAEVSGEQLAQAEGELEGEMELPEVGKEEGEEFGEPEYIYFGMKRRPLIIAGDIMCSGYILNTYVAYKYRILAAERQMHSISYSTDDIVYIDGGELDGIKPGDRFIILHPDNEVADPVTYDHIGTMVRKAGVLTVVATQEHTATAQIESSCFPASIGDFLEPFAEPKIPVVMEMSKIDRYAPVESQLRGRIIYSDVQTVGNGTTVFIDRGTGDGVEIGSRFLIYRKYHQGYYGDEIKLQIPEVILGELIVIETQEHISAAKIMISFDYIVLGDSIAMR</sequence>
<dbReference type="Gene3D" id="3.10.350.10">
    <property type="entry name" value="LysM domain"/>
    <property type="match status" value="1"/>
</dbReference>
<reference evidence="3 4" key="1">
    <citation type="journal article" date="2016" name="Nat. Commun.">
        <title>Thousands of microbial genomes shed light on interconnected biogeochemical processes in an aquifer system.</title>
        <authorList>
            <person name="Anantharaman K."/>
            <person name="Brown C.T."/>
            <person name="Hug L.A."/>
            <person name="Sharon I."/>
            <person name="Castelle C.J."/>
            <person name="Probst A.J."/>
            <person name="Thomas B.C."/>
            <person name="Singh A."/>
            <person name="Wilkins M.J."/>
            <person name="Karaoz U."/>
            <person name="Brodie E.L."/>
            <person name="Williams K.H."/>
            <person name="Hubbard S.S."/>
            <person name="Banfield J.F."/>
        </authorList>
    </citation>
    <scope>NUCLEOTIDE SEQUENCE [LARGE SCALE GENOMIC DNA]</scope>
</reference>
<dbReference type="PANTHER" id="PTHR34700">
    <property type="entry name" value="POTASSIUM BINDING PROTEIN KBP"/>
    <property type="match status" value="1"/>
</dbReference>
<evidence type="ECO:0000313" key="3">
    <source>
        <dbReference type="EMBL" id="OGF67450.1"/>
    </source>
</evidence>
<dbReference type="InterPro" id="IPR052196">
    <property type="entry name" value="Bact_Kbp"/>
</dbReference>
<dbReference type="Pfam" id="PF01476">
    <property type="entry name" value="LysM"/>
    <property type="match status" value="1"/>
</dbReference>
<dbReference type="STRING" id="1817863.A2Y62_14205"/>
<gene>
    <name evidence="3" type="ORF">A2Y62_14205</name>
</gene>
<evidence type="ECO:0000313" key="4">
    <source>
        <dbReference type="Proteomes" id="UP000178943"/>
    </source>
</evidence>
<name>A0A1F5VVM8_9BACT</name>
<dbReference type="PROSITE" id="PS51782">
    <property type="entry name" value="LYSM"/>
    <property type="match status" value="1"/>
</dbReference>
<dbReference type="AlphaFoldDB" id="A0A1F5VVM8"/>
<accession>A0A1F5VVM8</accession>
<dbReference type="EMBL" id="MFGW01000050">
    <property type="protein sequence ID" value="OGF67450.1"/>
    <property type="molecule type" value="Genomic_DNA"/>
</dbReference>
<dbReference type="SUPFAM" id="SSF54106">
    <property type="entry name" value="LysM domain"/>
    <property type="match status" value="1"/>
</dbReference>
<dbReference type="SMART" id="SM00257">
    <property type="entry name" value="LysM"/>
    <property type="match status" value="1"/>
</dbReference>
<organism evidence="3 4">
    <name type="scientific">Candidatus Fischerbacteria bacterium RBG_13_37_8</name>
    <dbReference type="NCBI Taxonomy" id="1817863"/>
    <lineage>
        <taxon>Bacteria</taxon>
        <taxon>Candidatus Fischeribacteriota</taxon>
    </lineage>
</organism>
<proteinExistence type="predicted"/>
<comment type="caution">
    <text evidence="3">The sequence shown here is derived from an EMBL/GenBank/DDBJ whole genome shotgun (WGS) entry which is preliminary data.</text>
</comment>
<keyword evidence="1" id="KW-0732">Signal</keyword>
<dbReference type="Proteomes" id="UP000178943">
    <property type="component" value="Unassembled WGS sequence"/>
</dbReference>
<feature type="domain" description="LysM" evidence="2">
    <location>
        <begin position="70"/>
        <end position="118"/>
    </location>
</feature>
<evidence type="ECO:0000259" key="2">
    <source>
        <dbReference type="PROSITE" id="PS51782"/>
    </source>
</evidence>
<evidence type="ECO:0000256" key="1">
    <source>
        <dbReference type="SAM" id="SignalP"/>
    </source>
</evidence>
<feature type="signal peptide" evidence="1">
    <location>
        <begin position="1"/>
        <end position="22"/>
    </location>
</feature>
<protein>
    <recommendedName>
        <fullName evidence="2">LysM domain-containing protein</fullName>
    </recommendedName>
</protein>
<dbReference type="InterPro" id="IPR036779">
    <property type="entry name" value="LysM_dom_sf"/>
</dbReference>